<protein>
    <recommendedName>
        <fullName evidence="11">Kinesin-like protein</fullName>
    </recommendedName>
</protein>
<evidence type="ECO:0000256" key="3">
    <source>
        <dbReference type="ARBA" id="ARBA00022701"/>
    </source>
</evidence>
<comment type="similarity">
    <text evidence="10 11">Belongs to the TRAFAC class myosin-kinesin ATPase superfamily. Kinesin family.</text>
</comment>
<dbReference type="AlphaFoldDB" id="A0A834U9S8"/>
<keyword evidence="5 10" id="KW-0067">ATP-binding</keyword>
<keyword evidence="3 11" id="KW-0493">Microtubule</keyword>
<dbReference type="FunFam" id="3.40.850.10:FF:000029">
    <property type="entry name" value="Kinesin-like protein KIF17"/>
    <property type="match status" value="1"/>
</dbReference>
<dbReference type="Gene3D" id="3.40.850.10">
    <property type="entry name" value="Kinesin motor domain"/>
    <property type="match status" value="1"/>
</dbReference>
<evidence type="ECO:0000256" key="12">
    <source>
        <dbReference type="SAM" id="Coils"/>
    </source>
</evidence>
<evidence type="ECO:0000256" key="2">
    <source>
        <dbReference type="ARBA" id="ARBA00022490"/>
    </source>
</evidence>
<evidence type="ECO:0000256" key="7">
    <source>
        <dbReference type="ARBA" id="ARBA00023175"/>
    </source>
</evidence>
<feature type="region of interest" description="Disordered" evidence="13">
    <location>
        <begin position="408"/>
        <end position="476"/>
    </location>
</feature>
<keyword evidence="16" id="KW-1185">Reference proteome</keyword>
<evidence type="ECO:0000313" key="15">
    <source>
        <dbReference type="EMBL" id="KAF7425204.1"/>
    </source>
</evidence>
<evidence type="ECO:0000256" key="10">
    <source>
        <dbReference type="PROSITE-ProRule" id="PRU00283"/>
    </source>
</evidence>
<dbReference type="Pfam" id="PF00225">
    <property type="entry name" value="Kinesin"/>
    <property type="match status" value="1"/>
</dbReference>
<evidence type="ECO:0000256" key="8">
    <source>
        <dbReference type="ARBA" id="ARBA00023212"/>
    </source>
</evidence>
<dbReference type="PRINTS" id="PR00380">
    <property type="entry name" value="KINESINHEAVY"/>
</dbReference>
<evidence type="ECO:0000256" key="6">
    <source>
        <dbReference type="ARBA" id="ARBA00023054"/>
    </source>
</evidence>
<dbReference type="GO" id="GO:0007018">
    <property type="term" value="P:microtubule-based movement"/>
    <property type="evidence" value="ECO:0007669"/>
    <property type="project" value="InterPro"/>
</dbReference>
<dbReference type="PANTHER" id="PTHR47969:SF21">
    <property type="entry name" value="KINESIN-LIKE PROTEIN"/>
    <property type="match status" value="1"/>
</dbReference>
<feature type="compositionally biased region" description="Basic and acidic residues" evidence="13">
    <location>
        <begin position="450"/>
        <end position="476"/>
    </location>
</feature>
<dbReference type="PROSITE" id="PS50067">
    <property type="entry name" value="KINESIN_MOTOR_2"/>
    <property type="match status" value="1"/>
</dbReference>
<keyword evidence="8" id="KW-0206">Cytoskeleton</keyword>
<dbReference type="GO" id="GO:0008017">
    <property type="term" value="F:microtubule binding"/>
    <property type="evidence" value="ECO:0007669"/>
    <property type="project" value="InterPro"/>
</dbReference>
<keyword evidence="4 10" id="KW-0547">Nucleotide-binding</keyword>
<comment type="function">
    <text evidence="9">Plus-end directed microtubule motor that may be used for anterograde axonal transport and could conceivably move cargos in fly neurons different than those moved by kinesin heavy chain or other plus-end directed motors.</text>
</comment>
<feature type="region of interest" description="Disordered" evidence="13">
    <location>
        <begin position="687"/>
        <end position="708"/>
    </location>
</feature>
<comment type="caution">
    <text evidence="15">The sequence shown here is derived from an EMBL/GenBank/DDBJ whole genome shotgun (WGS) entry which is preliminary data.</text>
</comment>
<dbReference type="InterPro" id="IPR036961">
    <property type="entry name" value="Kinesin_motor_dom_sf"/>
</dbReference>
<evidence type="ECO:0000256" key="5">
    <source>
        <dbReference type="ARBA" id="ARBA00022840"/>
    </source>
</evidence>
<dbReference type="GO" id="GO:0003777">
    <property type="term" value="F:microtubule motor activity"/>
    <property type="evidence" value="ECO:0007669"/>
    <property type="project" value="InterPro"/>
</dbReference>
<keyword evidence="2" id="KW-0963">Cytoplasm</keyword>
<dbReference type="SMART" id="SM00129">
    <property type="entry name" value="KISc"/>
    <property type="match status" value="1"/>
</dbReference>
<organism evidence="15 16">
    <name type="scientific">Vespula pensylvanica</name>
    <name type="common">Western yellow jacket</name>
    <name type="synonym">Wasp</name>
    <dbReference type="NCBI Taxonomy" id="30213"/>
    <lineage>
        <taxon>Eukaryota</taxon>
        <taxon>Metazoa</taxon>
        <taxon>Ecdysozoa</taxon>
        <taxon>Arthropoda</taxon>
        <taxon>Hexapoda</taxon>
        <taxon>Insecta</taxon>
        <taxon>Pterygota</taxon>
        <taxon>Neoptera</taxon>
        <taxon>Endopterygota</taxon>
        <taxon>Hymenoptera</taxon>
        <taxon>Apocrita</taxon>
        <taxon>Aculeata</taxon>
        <taxon>Vespoidea</taxon>
        <taxon>Vespidae</taxon>
        <taxon>Vespinae</taxon>
        <taxon>Vespula</taxon>
    </lineage>
</organism>
<feature type="domain" description="Kinesin motor" evidence="14">
    <location>
        <begin position="47"/>
        <end position="379"/>
    </location>
</feature>
<dbReference type="InterPro" id="IPR001752">
    <property type="entry name" value="Kinesin_motor_dom"/>
</dbReference>
<dbReference type="InterPro" id="IPR019821">
    <property type="entry name" value="Kinesin_motor_CS"/>
</dbReference>
<dbReference type="InterPro" id="IPR027640">
    <property type="entry name" value="Kinesin-like_fam"/>
</dbReference>
<dbReference type="CDD" id="cd01371">
    <property type="entry name" value="KISc_KIF3"/>
    <property type="match status" value="1"/>
</dbReference>
<accession>A0A834U9S8</accession>
<dbReference type="EMBL" id="JACSDY010000006">
    <property type="protein sequence ID" value="KAF7425204.1"/>
    <property type="molecule type" value="Genomic_DNA"/>
</dbReference>
<evidence type="ECO:0000313" key="16">
    <source>
        <dbReference type="Proteomes" id="UP000600918"/>
    </source>
</evidence>
<comment type="subcellular location">
    <subcellularLocation>
        <location evidence="1">Cytoplasm</location>
        <location evidence="1">Cytoskeleton</location>
    </subcellularLocation>
</comment>
<dbReference type="InterPro" id="IPR027417">
    <property type="entry name" value="P-loop_NTPase"/>
</dbReference>
<dbReference type="PANTHER" id="PTHR47969">
    <property type="entry name" value="CHROMOSOME-ASSOCIATED KINESIN KIF4A-RELATED"/>
    <property type="match status" value="1"/>
</dbReference>
<dbReference type="PROSITE" id="PS00411">
    <property type="entry name" value="KINESIN_MOTOR_1"/>
    <property type="match status" value="1"/>
</dbReference>
<evidence type="ECO:0000256" key="1">
    <source>
        <dbReference type="ARBA" id="ARBA00004245"/>
    </source>
</evidence>
<dbReference type="GO" id="GO:0005874">
    <property type="term" value="C:microtubule"/>
    <property type="evidence" value="ECO:0007669"/>
    <property type="project" value="UniProtKB-KW"/>
</dbReference>
<name>A0A834U9S8_VESPE</name>
<sequence>MIQRQVTSRVSWGTQYPSVVPWKHSVLVHGECIVAIDNVAELGEIENVRVVVRVRPLNGKELDGHCKNIIQVDALNSEITIENPNALQGEPPKVFSFDAVFDTDSTQVDIYNETARPIVDKVLQGYNGTILAYGQTGTGKTYTMSGAKTPPQLRGVIPNTFAHIFGHIAKADENQKFLVRATYLEIYNEEVRDLLGKDQSSRLEVKERPDIGVFVKDLSGYVVNNADDLDRIMSLGNKNRVVGATAMNVSSSRSHAIFTITVESSQLGEDGEQHVKMGKLHLVDLAGSERQSKTKASGVRLREATKINLSLSTLGNVISALVDGQSSHVPYRNSKLTRLLQDSLGGNSKTLMCANVSPADINYDETISTLRYANRAKNIKNRARINEDPKDALLRQFQVEIEQLRKQLEENGTEISGTESETEDSEDTGEPRREKKARHRRSQVLTMEELGDRDVNTEKVDKAERDDKSPDDKDVIELKRTQSEKEALREKMQNLQNKILVGGENLLEKAEAQEQLLAAAAIELDQRKSREEQLKKAIEEKEAERIDIEEKYSSLQEEAAGKTKKLARVYTMLMSVKAELSDLQQEHQREMEGLLEGVRGIGRELQLQELIVNNYIPLQYQTMIERYVHWNDDIGEWQLKCVAYTGNNMRKAQVIPPIGNNRDQIQPDMSNIYLTYNTRTDSTFIQPKKVRSRSGVPRPTTAHRRTPH</sequence>
<evidence type="ECO:0000256" key="4">
    <source>
        <dbReference type="ARBA" id="ARBA00022741"/>
    </source>
</evidence>
<gene>
    <name evidence="15" type="ORF">H0235_007642</name>
</gene>
<feature type="coiled-coil region" evidence="12">
    <location>
        <begin position="478"/>
        <end position="558"/>
    </location>
</feature>
<evidence type="ECO:0000256" key="9">
    <source>
        <dbReference type="ARBA" id="ARBA00060187"/>
    </source>
</evidence>
<evidence type="ECO:0000259" key="14">
    <source>
        <dbReference type="PROSITE" id="PS50067"/>
    </source>
</evidence>
<dbReference type="SUPFAM" id="SSF52540">
    <property type="entry name" value="P-loop containing nucleoside triphosphate hydrolases"/>
    <property type="match status" value="1"/>
</dbReference>
<evidence type="ECO:0000256" key="13">
    <source>
        <dbReference type="SAM" id="MobiDB-lite"/>
    </source>
</evidence>
<feature type="binding site" evidence="10">
    <location>
        <begin position="134"/>
        <end position="141"/>
    </location>
    <ligand>
        <name>ATP</name>
        <dbReference type="ChEBI" id="CHEBI:30616"/>
    </ligand>
</feature>
<keyword evidence="6 12" id="KW-0175">Coiled coil</keyword>
<evidence type="ECO:0000256" key="11">
    <source>
        <dbReference type="RuleBase" id="RU000394"/>
    </source>
</evidence>
<keyword evidence="7 10" id="KW-0505">Motor protein</keyword>
<dbReference type="GO" id="GO:0005524">
    <property type="term" value="F:ATP binding"/>
    <property type="evidence" value="ECO:0007669"/>
    <property type="project" value="UniProtKB-UniRule"/>
</dbReference>
<proteinExistence type="inferred from homology"/>
<reference evidence="15" key="1">
    <citation type="journal article" date="2020" name="G3 (Bethesda)">
        <title>High-Quality Assemblies for Three Invasive Social Wasps from the &lt;i&gt;Vespula&lt;/i&gt; Genus.</title>
        <authorList>
            <person name="Harrop T.W.R."/>
            <person name="Guhlin J."/>
            <person name="McLaughlin G.M."/>
            <person name="Permina E."/>
            <person name="Stockwell P."/>
            <person name="Gilligan J."/>
            <person name="Le Lec M.F."/>
            <person name="Gruber M.A.M."/>
            <person name="Quinn O."/>
            <person name="Lovegrove M."/>
            <person name="Duncan E.J."/>
            <person name="Remnant E.J."/>
            <person name="Van Eeckhoven J."/>
            <person name="Graham B."/>
            <person name="Knapp R.A."/>
            <person name="Langford K.W."/>
            <person name="Kronenberg Z."/>
            <person name="Press M.O."/>
            <person name="Eacker S.M."/>
            <person name="Wilson-Rankin E.E."/>
            <person name="Purcell J."/>
            <person name="Lester P.J."/>
            <person name="Dearden P.K."/>
        </authorList>
    </citation>
    <scope>NUCLEOTIDE SEQUENCE</scope>
    <source>
        <strain evidence="15">Volc-1</strain>
    </source>
</reference>
<dbReference type="Proteomes" id="UP000600918">
    <property type="component" value="Unassembled WGS sequence"/>
</dbReference>